<gene>
    <name evidence="7" type="primary">ascB</name>
    <name evidence="7" type="ORF">GC101_20900</name>
</gene>
<feature type="active site" description="Nucleophile" evidence="4">
    <location>
        <position position="387"/>
    </location>
</feature>
<comment type="caution">
    <text evidence="7">The sequence shown here is derived from an EMBL/GenBank/DDBJ whole genome shotgun (WGS) entry which is preliminary data.</text>
</comment>
<evidence type="ECO:0000256" key="2">
    <source>
        <dbReference type="ARBA" id="ARBA00022801"/>
    </source>
</evidence>
<evidence type="ECO:0000313" key="8">
    <source>
        <dbReference type="Proteomes" id="UP000596857"/>
    </source>
</evidence>
<evidence type="ECO:0000256" key="5">
    <source>
        <dbReference type="RuleBase" id="RU003690"/>
    </source>
</evidence>
<dbReference type="SUPFAM" id="SSF51445">
    <property type="entry name" value="(Trans)glycosidases"/>
    <property type="match status" value="1"/>
</dbReference>
<dbReference type="PANTHER" id="PTHR10353:SF122">
    <property type="entry name" value="6-PHOSPHO-BETA-GLUCOSIDASE ASCB-RELATED"/>
    <property type="match status" value="1"/>
</dbReference>
<keyword evidence="2 6" id="KW-0378">Hydrolase</keyword>
<dbReference type="EC" id="3.2.1.86" evidence="7"/>
<dbReference type="PROSITE" id="PS00572">
    <property type="entry name" value="GLYCOSYL_HYDROL_F1_1"/>
    <property type="match status" value="1"/>
</dbReference>
<dbReference type="InterPro" id="IPR033132">
    <property type="entry name" value="GH_1_N_CS"/>
</dbReference>
<dbReference type="PRINTS" id="PR00131">
    <property type="entry name" value="GLHYDRLASE1"/>
</dbReference>
<evidence type="ECO:0000256" key="3">
    <source>
        <dbReference type="ARBA" id="ARBA00023295"/>
    </source>
</evidence>
<dbReference type="EMBL" id="WHOB01000062">
    <property type="protein sequence ID" value="NOU81326.1"/>
    <property type="molecule type" value="Genomic_DNA"/>
</dbReference>
<evidence type="ECO:0000256" key="1">
    <source>
        <dbReference type="ARBA" id="ARBA00010838"/>
    </source>
</evidence>
<dbReference type="NCBIfam" id="NF007158">
    <property type="entry name" value="PRK09593.1"/>
    <property type="match status" value="1"/>
</dbReference>
<organism evidence="7 8">
    <name type="scientific">Paenibacillus phytohabitans</name>
    <dbReference type="NCBI Taxonomy" id="2654978"/>
    <lineage>
        <taxon>Bacteria</taxon>
        <taxon>Bacillati</taxon>
        <taxon>Bacillota</taxon>
        <taxon>Bacilli</taxon>
        <taxon>Bacillales</taxon>
        <taxon>Paenibacillaceae</taxon>
        <taxon>Paenibacillus</taxon>
    </lineage>
</organism>
<comment type="similarity">
    <text evidence="1 5">Belongs to the glycosyl hydrolase 1 family.</text>
</comment>
<dbReference type="Proteomes" id="UP000596857">
    <property type="component" value="Unassembled WGS sequence"/>
</dbReference>
<keyword evidence="8" id="KW-1185">Reference proteome</keyword>
<proteinExistence type="inferred from homology"/>
<evidence type="ECO:0000256" key="6">
    <source>
        <dbReference type="RuleBase" id="RU004468"/>
    </source>
</evidence>
<dbReference type="InterPro" id="IPR001360">
    <property type="entry name" value="Glyco_hydro_1"/>
</dbReference>
<name>A0ABX1YKF4_9BACL</name>
<sequence length="489" mass="55958">MGDDKMTTFPHGFLWGGAIAANQAEGAFDADGKGLSTADMVPYYKKKDYTNLKELMHVTSETIERGMQHASAEGYPKRYGIDFYHRFKEDIALFGELGFKVFRMSINWSRIFPNGDDAEPNEKGLQFYDDMFDEMHKYDIEPLVTLSHYEMPMSLVLNYGGWRNRAVIAFYEKYAETVMTRYKDKVKYWLTFNEINTTVIEPFTGGGVVEDTVDNIREASYQALHHQFVASSLATRKGREINPEFRIGCMLARMIHYPATSDPEDVLQAQIDNQLNLMHTDVQARGSYPPFMKRYFADNHIQLVTEPGDELLLRENTVDFISFSYYTSLISTVTPEKYGVTGGNLFSTVKNPNLKITEWGWQLDPVGLRIVLKELYDRYQLPLFVVENGLGAKDKVEEDGSIQDDYRIDYLRKHITQVKEAVLDGVEVMGYTAWGAIDIISASTSEMSKRYGVIYVDQDDDGNGTLDRKKKKSFYWYQKAIASNGADLE</sequence>
<dbReference type="Gene3D" id="3.20.20.80">
    <property type="entry name" value="Glycosidases"/>
    <property type="match status" value="1"/>
</dbReference>
<evidence type="ECO:0000313" key="7">
    <source>
        <dbReference type="EMBL" id="NOU81326.1"/>
    </source>
</evidence>
<dbReference type="NCBIfam" id="NF007356">
    <property type="entry name" value="PRK09852.1"/>
    <property type="match status" value="1"/>
</dbReference>
<protein>
    <submittedName>
        <fullName evidence="7">6-phospho-beta-glucosidase</fullName>
        <ecNumber evidence="7">3.2.1.86</ecNumber>
    </submittedName>
</protein>
<dbReference type="InterPro" id="IPR018120">
    <property type="entry name" value="Glyco_hydro_1_AS"/>
</dbReference>
<reference evidence="7 8" key="1">
    <citation type="submission" date="2019-10" db="EMBL/GenBank/DDBJ databases">
        <title>Description of Paenibacillus terricola sp. nov.</title>
        <authorList>
            <person name="Carlier A."/>
            <person name="Qi S."/>
        </authorList>
    </citation>
    <scope>NUCLEOTIDE SEQUENCE [LARGE SCALE GENOMIC DNA]</scope>
    <source>
        <strain evidence="7 8">LMG 31459</strain>
    </source>
</reference>
<accession>A0ABX1YKF4</accession>
<dbReference type="PROSITE" id="PS00653">
    <property type="entry name" value="GLYCOSYL_HYDROL_F1_2"/>
    <property type="match status" value="1"/>
</dbReference>
<evidence type="ECO:0000256" key="4">
    <source>
        <dbReference type="PROSITE-ProRule" id="PRU10055"/>
    </source>
</evidence>
<keyword evidence="3 6" id="KW-0326">Glycosidase</keyword>
<dbReference type="Pfam" id="PF00232">
    <property type="entry name" value="Glyco_hydro_1"/>
    <property type="match status" value="1"/>
</dbReference>
<dbReference type="InterPro" id="IPR017853">
    <property type="entry name" value="GH"/>
</dbReference>
<dbReference type="GO" id="GO:0008706">
    <property type="term" value="F:6-phospho-beta-glucosidase activity"/>
    <property type="evidence" value="ECO:0007669"/>
    <property type="project" value="UniProtKB-EC"/>
</dbReference>
<dbReference type="PANTHER" id="PTHR10353">
    <property type="entry name" value="GLYCOSYL HYDROLASE"/>
    <property type="match status" value="1"/>
</dbReference>